<dbReference type="OMA" id="FENQENP"/>
<dbReference type="Pfam" id="PF14234">
    <property type="entry name" value="DUF4336"/>
    <property type="match status" value="1"/>
</dbReference>
<evidence type="ECO:0000313" key="2">
    <source>
        <dbReference type="Proteomes" id="UP000188318"/>
    </source>
</evidence>
<dbReference type="PANTHER" id="PTHR33835:SF1">
    <property type="entry name" value="METALLO-BETA-LACTAMASE DOMAIN-CONTAINING PROTEIN"/>
    <property type="match status" value="1"/>
</dbReference>
<organism evidence="1 2">
    <name type="scientific">Aspergillus carbonarius (strain ITEM 5010)</name>
    <dbReference type="NCBI Taxonomy" id="602072"/>
    <lineage>
        <taxon>Eukaryota</taxon>
        <taxon>Fungi</taxon>
        <taxon>Dikarya</taxon>
        <taxon>Ascomycota</taxon>
        <taxon>Pezizomycotina</taxon>
        <taxon>Eurotiomycetes</taxon>
        <taxon>Eurotiomycetidae</taxon>
        <taxon>Eurotiales</taxon>
        <taxon>Aspergillaceae</taxon>
        <taxon>Aspergillus</taxon>
        <taxon>Aspergillus subgen. Circumdati</taxon>
    </lineage>
</organism>
<protein>
    <recommendedName>
        <fullName evidence="3">Metallo-beta-lactamase domain-containing protein</fullName>
    </recommendedName>
</protein>
<gene>
    <name evidence="1" type="ORF">ASPCADRAFT_399829</name>
</gene>
<reference evidence="2" key="1">
    <citation type="journal article" date="2017" name="Genome Biol.">
        <title>Comparative genomics reveals high biological diversity and specific adaptations in the industrially and medically important fungal genus Aspergillus.</title>
        <authorList>
            <person name="de Vries R.P."/>
            <person name="Riley R."/>
            <person name="Wiebenga A."/>
            <person name="Aguilar-Osorio G."/>
            <person name="Amillis S."/>
            <person name="Uchima C.A."/>
            <person name="Anderluh G."/>
            <person name="Asadollahi M."/>
            <person name="Askin M."/>
            <person name="Barry K."/>
            <person name="Battaglia E."/>
            <person name="Bayram O."/>
            <person name="Benocci T."/>
            <person name="Braus-Stromeyer S.A."/>
            <person name="Caldana C."/>
            <person name="Canovas D."/>
            <person name="Cerqueira G.C."/>
            <person name="Chen F."/>
            <person name="Chen W."/>
            <person name="Choi C."/>
            <person name="Clum A."/>
            <person name="Dos Santos R.A."/>
            <person name="Damasio A.R."/>
            <person name="Diallinas G."/>
            <person name="Emri T."/>
            <person name="Fekete E."/>
            <person name="Flipphi M."/>
            <person name="Freyberg S."/>
            <person name="Gallo A."/>
            <person name="Gournas C."/>
            <person name="Habgood R."/>
            <person name="Hainaut M."/>
            <person name="Harispe M.L."/>
            <person name="Henrissat B."/>
            <person name="Hilden K.S."/>
            <person name="Hope R."/>
            <person name="Hossain A."/>
            <person name="Karabika E."/>
            <person name="Karaffa L."/>
            <person name="Karanyi Z."/>
            <person name="Krasevec N."/>
            <person name="Kuo A."/>
            <person name="Kusch H."/>
            <person name="LaButti K."/>
            <person name="Lagendijk E.L."/>
            <person name="Lapidus A."/>
            <person name="Levasseur A."/>
            <person name="Lindquist E."/>
            <person name="Lipzen A."/>
            <person name="Logrieco A.F."/>
            <person name="MacCabe A."/>
            <person name="Maekelae M.R."/>
            <person name="Malavazi I."/>
            <person name="Melin P."/>
            <person name="Meyer V."/>
            <person name="Mielnichuk N."/>
            <person name="Miskei M."/>
            <person name="Molnar A.P."/>
            <person name="Mule G."/>
            <person name="Ngan C.Y."/>
            <person name="Orejas M."/>
            <person name="Orosz E."/>
            <person name="Ouedraogo J.P."/>
            <person name="Overkamp K.M."/>
            <person name="Park H.-S."/>
            <person name="Perrone G."/>
            <person name="Piumi F."/>
            <person name="Punt P.J."/>
            <person name="Ram A.F."/>
            <person name="Ramon A."/>
            <person name="Rauscher S."/>
            <person name="Record E."/>
            <person name="Riano-Pachon D.M."/>
            <person name="Robert V."/>
            <person name="Roehrig J."/>
            <person name="Ruller R."/>
            <person name="Salamov A."/>
            <person name="Salih N.S."/>
            <person name="Samson R.A."/>
            <person name="Sandor E."/>
            <person name="Sanguinetti M."/>
            <person name="Schuetze T."/>
            <person name="Sepcic K."/>
            <person name="Shelest E."/>
            <person name="Sherlock G."/>
            <person name="Sophianopoulou V."/>
            <person name="Squina F.M."/>
            <person name="Sun H."/>
            <person name="Susca A."/>
            <person name="Todd R.B."/>
            <person name="Tsang A."/>
            <person name="Unkles S.E."/>
            <person name="van de Wiele N."/>
            <person name="van Rossen-Uffink D."/>
            <person name="Oliveira J.V."/>
            <person name="Vesth T.C."/>
            <person name="Visser J."/>
            <person name="Yu J.-H."/>
            <person name="Zhou M."/>
            <person name="Andersen M.R."/>
            <person name="Archer D.B."/>
            <person name="Baker S.E."/>
            <person name="Benoit I."/>
            <person name="Brakhage A.A."/>
            <person name="Braus G.H."/>
            <person name="Fischer R."/>
            <person name="Frisvad J.C."/>
            <person name="Goldman G.H."/>
            <person name="Houbraken J."/>
            <person name="Oakley B."/>
            <person name="Pocsi I."/>
            <person name="Scazzocchio C."/>
            <person name="Seiboth B."/>
            <person name="vanKuyk P.A."/>
            <person name="Wortman J."/>
            <person name="Dyer P.S."/>
            <person name="Grigoriev I.V."/>
        </authorList>
    </citation>
    <scope>NUCLEOTIDE SEQUENCE [LARGE SCALE GENOMIC DNA]</scope>
    <source>
        <strain evidence="2">ITEM 5010</strain>
    </source>
</reference>
<dbReference type="Gene3D" id="3.60.15.10">
    <property type="entry name" value="Ribonuclease Z/Hydroxyacylglutathione hydrolase-like"/>
    <property type="match status" value="1"/>
</dbReference>
<dbReference type="InterPro" id="IPR025638">
    <property type="entry name" value="DUF4336"/>
</dbReference>
<dbReference type="VEuPathDB" id="FungiDB:ASPCADRAFT_399829"/>
<evidence type="ECO:0008006" key="3">
    <source>
        <dbReference type="Google" id="ProtNLM"/>
    </source>
</evidence>
<dbReference type="AlphaFoldDB" id="A0A1R3RBW9"/>
<dbReference type="InterPro" id="IPR036866">
    <property type="entry name" value="RibonucZ/Hydroxyglut_hydro"/>
</dbReference>
<name>A0A1R3RBW9_ASPC5</name>
<dbReference type="EMBL" id="KV907509">
    <property type="protein sequence ID" value="OOF91980.1"/>
    <property type="molecule type" value="Genomic_DNA"/>
</dbReference>
<dbReference type="OrthoDB" id="421671at2759"/>
<sequence>MSGTELFPGDPSDVMVIRQVTDDITTFSVPFSRFGLLRFGGRGTLIRLSTNTLAIFSPVALTPTIQNLIASTGTGKISYIIAPDLEHHIFLSTWKTAFPDAKILAPEGLYEKRQTNPTAYPDTTPFDFIFTKENKRTLRISEEFHADFEIEYVDGHSNREIVLLHKRSGTLIEADLLFNLPATEQYARSGEGAGQGFVNRLFMPLVRLGGGGWQAWFMWWVLSKGDSESFGDSVRRISGWEFGRVVPCHGDVVEGRGKEVFRGVFGRFLEA</sequence>
<evidence type="ECO:0000313" key="1">
    <source>
        <dbReference type="EMBL" id="OOF91980.1"/>
    </source>
</evidence>
<accession>A0A1R3RBW9</accession>
<proteinExistence type="predicted"/>
<dbReference type="SUPFAM" id="SSF56281">
    <property type="entry name" value="Metallo-hydrolase/oxidoreductase"/>
    <property type="match status" value="1"/>
</dbReference>
<keyword evidence="2" id="KW-1185">Reference proteome</keyword>
<dbReference type="Proteomes" id="UP000188318">
    <property type="component" value="Unassembled WGS sequence"/>
</dbReference>
<dbReference type="PANTHER" id="PTHR33835">
    <property type="entry name" value="YALI0C07656P"/>
    <property type="match status" value="1"/>
</dbReference>